<organism evidence="10 11">
    <name type="scientific">Mycobacterium decipiens</name>
    <dbReference type="NCBI Taxonomy" id="1430326"/>
    <lineage>
        <taxon>Bacteria</taxon>
        <taxon>Bacillati</taxon>
        <taxon>Actinomycetota</taxon>
        <taxon>Actinomycetes</taxon>
        <taxon>Mycobacteriales</taxon>
        <taxon>Mycobacteriaceae</taxon>
        <taxon>Mycobacterium</taxon>
    </lineage>
</organism>
<gene>
    <name evidence="10" type="ORF">B8W66_03015</name>
</gene>
<dbReference type="SUPFAM" id="SSF48264">
    <property type="entry name" value="Cytochrome P450"/>
    <property type="match status" value="1"/>
</dbReference>
<comment type="similarity">
    <text evidence="1 8">Belongs to the cytochrome P450 family.</text>
</comment>
<sequence length="477" mass="51839">MSKIPRAALPPGPRLPRLVQAALILFRGAHFLFACQRRYGSVFTLRAAGVGAMVYLSDPADIKTVFAGNPSVFHAGEANAMLAGLLGDSSLLLIDDDVHRDRRRLMLPPFHRDAVARQAGLMAEIAAANIARWPVGKDFAVAPKMSEITLEVILRTVIGATDPDRLAALRKVMPRLLNVGPWETLALAKPELQRHRLWRRLSRRIAEADKLLYAEIADRRADPDLAARTDTLAMLIRAADEDIAKSDGAMNDRELRDQLMTLLVAGHDTTATGLSWALERLTRHPAILAKAVRAAAAGVAGDPGGDEYLDALVKETLRIRPVVFDVGRVLTEPVEVAGYRLPAGVMVVPAIGLVHASAELYPDPGRFDPDRMVGATLSPTTWFPFGGGNRRCLGATFAMVEMRVVLREILRRVELRTTTAAGEQQKLKHVIWVPRRGARITARAIRDVPSASESSAQTPKCPAAKSDTAPTSAAPPR</sequence>
<feature type="binding site" description="axial binding residue" evidence="7">
    <location>
        <position position="392"/>
    </location>
    <ligand>
        <name>heme</name>
        <dbReference type="ChEBI" id="CHEBI:30413"/>
    </ligand>
    <ligandPart>
        <name>Fe</name>
        <dbReference type="ChEBI" id="CHEBI:18248"/>
    </ligandPart>
</feature>
<evidence type="ECO:0000256" key="5">
    <source>
        <dbReference type="ARBA" id="ARBA00023004"/>
    </source>
</evidence>
<protein>
    <submittedName>
        <fullName evidence="10">Cytochrome P450</fullName>
    </submittedName>
</protein>
<dbReference type="EMBL" id="NCXP01000002">
    <property type="protein sequence ID" value="OSC42535.1"/>
    <property type="molecule type" value="Genomic_DNA"/>
</dbReference>
<dbReference type="InterPro" id="IPR002403">
    <property type="entry name" value="Cyt_P450_E_grp-IV"/>
</dbReference>
<keyword evidence="5 7" id="KW-0408">Iron</keyword>
<dbReference type="GO" id="GO:0020037">
    <property type="term" value="F:heme binding"/>
    <property type="evidence" value="ECO:0007669"/>
    <property type="project" value="InterPro"/>
</dbReference>
<evidence type="ECO:0000256" key="1">
    <source>
        <dbReference type="ARBA" id="ARBA00010617"/>
    </source>
</evidence>
<dbReference type="RefSeq" id="WP_085323546.1">
    <property type="nucleotide sequence ID" value="NZ_NCXP01000002.1"/>
</dbReference>
<dbReference type="PANTHER" id="PTHR24291">
    <property type="entry name" value="CYTOCHROME P450 FAMILY 4"/>
    <property type="match status" value="1"/>
</dbReference>
<dbReference type="Pfam" id="PF00067">
    <property type="entry name" value="p450"/>
    <property type="match status" value="1"/>
</dbReference>
<dbReference type="InterPro" id="IPR050196">
    <property type="entry name" value="Cytochrome_P450_Monoox"/>
</dbReference>
<dbReference type="InterPro" id="IPR017972">
    <property type="entry name" value="Cyt_P450_CS"/>
</dbReference>
<comment type="cofactor">
    <cofactor evidence="7">
        <name>heme</name>
        <dbReference type="ChEBI" id="CHEBI:30413"/>
    </cofactor>
</comment>
<feature type="region of interest" description="Disordered" evidence="9">
    <location>
        <begin position="445"/>
        <end position="477"/>
    </location>
</feature>
<dbReference type="STRING" id="1430326.B8W66_03015"/>
<evidence type="ECO:0000256" key="3">
    <source>
        <dbReference type="ARBA" id="ARBA00022723"/>
    </source>
</evidence>
<dbReference type="InterPro" id="IPR036396">
    <property type="entry name" value="Cyt_P450_sf"/>
</dbReference>
<accession>A0A1X2LZ29</accession>
<evidence type="ECO:0000256" key="9">
    <source>
        <dbReference type="SAM" id="MobiDB-lite"/>
    </source>
</evidence>
<dbReference type="GO" id="GO:0005506">
    <property type="term" value="F:iron ion binding"/>
    <property type="evidence" value="ECO:0007669"/>
    <property type="project" value="InterPro"/>
</dbReference>
<dbReference type="PRINTS" id="PR00465">
    <property type="entry name" value="EP450IV"/>
</dbReference>
<evidence type="ECO:0000256" key="4">
    <source>
        <dbReference type="ARBA" id="ARBA00023002"/>
    </source>
</evidence>
<evidence type="ECO:0000256" key="7">
    <source>
        <dbReference type="PIRSR" id="PIRSR602403-1"/>
    </source>
</evidence>
<dbReference type="AlphaFoldDB" id="A0A1X2LZ29"/>
<name>A0A1X2LZ29_9MYCO</name>
<evidence type="ECO:0000256" key="8">
    <source>
        <dbReference type="RuleBase" id="RU000461"/>
    </source>
</evidence>
<evidence type="ECO:0000256" key="6">
    <source>
        <dbReference type="ARBA" id="ARBA00023033"/>
    </source>
</evidence>
<dbReference type="InterPro" id="IPR001128">
    <property type="entry name" value="Cyt_P450"/>
</dbReference>
<dbReference type="CDD" id="cd11053">
    <property type="entry name" value="CYP110-like"/>
    <property type="match status" value="1"/>
</dbReference>
<reference evidence="10 11" key="1">
    <citation type="submission" date="2017-04" db="EMBL/GenBank/DDBJ databases">
        <title>The new phylogeny of genus Mycobacterium.</title>
        <authorList>
            <person name="Tortoli E."/>
            <person name="Trovato A."/>
            <person name="Cirillo D.M."/>
        </authorList>
    </citation>
    <scope>NUCLEOTIDE SEQUENCE [LARGE SCALE GENOMIC DNA]</scope>
    <source>
        <strain evidence="10 11">TBL 1200985</strain>
    </source>
</reference>
<dbReference type="GO" id="GO:0004497">
    <property type="term" value="F:monooxygenase activity"/>
    <property type="evidence" value="ECO:0007669"/>
    <property type="project" value="UniProtKB-KW"/>
</dbReference>
<dbReference type="Proteomes" id="UP000193247">
    <property type="component" value="Unassembled WGS sequence"/>
</dbReference>
<comment type="caution">
    <text evidence="10">The sequence shown here is derived from an EMBL/GenBank/DDBJ whole genome shotgun (WGS) entry which is preliminary data.</text>
</comment>
<keyword evidence="6 8" id="KW-0503">Monooxygenase</keyword>
<dbReference type="PRINTS" id="PR00385">
    <property type="entry name" value="P450"/>
</dbReference>
<evidence type="ECO:0000313" key="10">
    <source>
        <dbReference type="EMBL" id="OSC42535.1"/>
    </source>
</evidence>
<dbReference type="Gene3D" id="1.10.630.10">
    <property type="entry name" value="Cytochrome P450"/>
    <property type="match status" value="1"/>
</dbReference>
<keyword evidence="4 8" id="KW-0560">Oxidoreductase</keyword>
<proteinExistence type="inferred from homology"/>
<evidence type="ECO:0000256" key="2">
    <source>
        <dbReference type="ARBA" id="ARBA00022617"/>
    </source>
</evidence>
<keyword evidence="11" id="KW-1185">Reference proteome</keyword>
<dbReference type="OrthoDB" id="7376058at2"/>
<keyword evidence="3 7" id="KW-0479">Metal-binding</keyword>
<dbReference type="GO" id="GO:0016705">
    <property type="term" value="F:oxidoreductase activity, acting on paired donors, with incorporation or reduction of molecular oxygen"/>
    <property type="evidence" value="ECO:0007669"/>
    <property type="project" value="InterPro"/>
</dbReference>
<evidence type="ECO:0000313" key="11">
    <source>
        <dbReference type="Proteomes" id="UP000193247"/>
    </source>
</evidence>
<dbReference type="PROSITE" id="PS00086">
    <property type="entry name" value="CYTOCHROME_P450"/>
    <property type="match status" value="1"/>
</dbReference>
<keyword evidence="2 7" id="KW-0349">Heme</keyword>
<dbReference type="PANTHER" id="PTHR24291:SF50">
    <property type="entry name" value="BIFUNCTIONAL ALBAFLAVENONE MONOOXYGENASE_TERPENE SYNTHASE"/>
    <property type="match status" value="1"/>
</dbReference>